<evidence type="ECO:0000313" key="1">
    <source>
        <dbReference type="EMBL" id="SNT38359.1"/>
    </source>
</evidence>
<evidence type="ECO:0000313" key="2">
    <source>
        <dbReference type="Proteomes" id="UP000198393"/>
    </source>
</evidence>
<reference evidence="1 2" key="1">
    <citation type="submission" date="2017-06" db="EMBL/GenBank/DDBJ databases">
        <authorList>
            <person name="Kim H.J."/>
            <person name="Triplett B.A."/>
        </authorList>
    </citation>
    <scope>NUCLEOTIDE SEQUENCE [LARGE SCALE GENOMIC DNA]</scope>
    <source>
        <strain evidence="1 2">DSM 19307</strain>
    </source>
</reference>
<protein>
    <submittedName>
        <fullName evidence="1">Uncharacterized protein</fullName>
    </submittedName>
</protein>
<dbReference type="AlphaFoldDB" id="A0A239M947"/>
<proteinExistence type="predicted"/>
<accession>A0A239M947</accession>
<dbReference type="Proteomes" id="UP000198393">
    <property type="component" value="Unassembled WGS sequence"/>
</dbReference>
<dbReference type="EMBL" id="FZPD01000007">
    <property type="protein sequence ID" value="SNT38359.1"/>
    <property type="molecule type" value="Genomic_DNA"/>
</dbReference>
<sequence length="53" mass="6219">MKKPVKNTPIGYLNHLKTVKLFREAVQRPMKLIVFFNNPFESIIEIVALITYN</sequence>
<keyword evidence="2" id="KW-1185">Reference proteome</keyword>
<gene>
    <name evidence="1" type="ORF">SAMN05421640_3678</name>
</gene>
<organism evidence="1 2">
    <name type="scientific">Ekhidna lutea</name>
    <dbReference type="NCBI Taxonomy" id="447679"/>
    <lineage>
        <taxon>Bacteria</taxon>
        <taxon>Pseudomonadati</taxon>
        <taxon>Bacteroidota</taxon>
        <taxon>Cytophagia</taxon>
        <taxon>Cytophagales</taxon>
        <taxon>Reichenbachiellaceae</taxon>
        <taxon>Ekhidna</taxon>
    </lineage>
</organism>
<name>A0A239M947_EKHLU</name>